<comment type="caution">
    <text evidence="7">The sequence shown here is derived from an EMBL/GenBank/DDBJ whole genome shotgun (WGS) entry which is preliminary data.</text>
</comment>
<dbReference type="RefSeq" id="WP_131176212.1">
    <property type="nucleotide sequence ID" value="NZ_QJUM01000020.1"/>
</dbReference>
<dbReference type="Proteomes" id="UP000291334">
    <property type="component" value="Unassembled WGS sequence"/>
</dbReference>
<evidence type="ECO:0000313" key="8">
    <source>
        <dbReference type="Proteomes" id="UP000291334"/>
    </source>
</evidence>
<dbReference type="PANTHER" id="PTHR42789:SF1">
    <property type="entry name" value="D-ISOMER SPECIFIC 2-HYDROXYACID DEHYDROGENASE FAMILY PROTEIN (AFU_ORTHOLOGUE AFUA_6G10090)"/>
    <property type="match status" value="1"/>
</dbReference>
<organism evidence="7 8">
    <name type="scientific">Phytopseudomonas dryadis</name>
    <dbReference type="NCBI Taxonomy" id="2487520"/>
    <lineage>
        <taxon>Bacteria</taxon>
        <taxon>Pseudomonadati</taxon>
        <taxon>Pseudomonadota</taxon>
        <taxon>Gammaproteobacteria</taxon>
        <taxon>Pseudomonadales</taxon>
        <taxon>Pseudomonadaceae</taxon>
        <taxon>Phytopseudomonas</taxon>
    </lineage>
</organism>
<evidence type="ECO:0000259" key="5">
    <source>
        <dbReference type="Pfam" id="PF00389"/>
    </source>
</evidence>
<keyword evidence="3" id="KW-0520">NAD</keyword>
<keyword evidence="2 4" id="KW-0560">Oxidoreductase</keyword>
<evidence type="ECO:0000256" key="2">
    <source>
        <dbReference type="ARBA" id="ARBA00023002"/>
    </source>
</evidence>
<reference evidence="7 8" key="1">
    <citation type="submission" date="2018-06" db="EMBL/GenBank/DDBJ databases">
        <title>Three novel Pseudomonas species isolated from symptomatic oak.</title>
        <authorList>
            <person name="Bueno-Gonzalez V."/>
            <person name="Brady C."/>
        </authorList>
    </citation>
    <scope>NUCLEOTIDE SEQUENCE [LARGE SCALE GENOMIC DNA]</scope>
    <source>
        <strain evidence="7 8">P26B</strain>
    </source>
</reference>
<dbReference type="Gene3D" id="3.40.50.720">
    <property type="entry name" value="NAD(P)-binding Rossmann-like Domain"/>
    <property type="match status" value="2"/>
</dbReference>
<dbReference type="PROSITE" id="PS00671">
    <property type="entry name" value="D_2_HYDROXYACID_DH_3"/>
    <property type="match status" value="1"/>
</dbReference>
<protein>
    <submittedName>
        <fullName evidence="7">Hydroxyacid dehydrogenase</fullName>
    </submittedName>
</protein>
<keyword evidence="8" id="KW-1185">Reference proteome</keyword>
<comment type="similarity">
    <text evidence="1 4">Belongs to the D-isomer specific 2-hydroxyacid dehydrogenase family.</text>
</comment>
<dbReference type="SUPFAM" id="SSF51735">
    <property type="entry name" value="NAD(P)-binding Rossmann-fold domains"/>
    <property type="match status" value="1"/>
</dbReference>
<dbReference type="InterPro" id="IPR036291">
    <property type="entry name" value="NAD(P)-bd_dom_sf"/>
</dbReference>
<evidence type="ECO:0000259" key="6">
    <source>
        <dbReference type="Pfam" id="PF02826"/>
    </source>
</evidence>
<dbReference type="EMBL" id="QJUM01000020">
    <property type="protein sequence ID" value="TBV03282.1"/>
    <property type="molecule type" value="Genomic_DNA"/>
</dbReference>
<feature type="domain" description="D-isomer specific 2-hydroxyacid dehydrogenase NAD-binding" evidence="6">
    <location>
        <begin position="109"/>
        <end position="281"/>
    </location>
</feature>
<accession>A0ABY1Z453</accession>
<dbReference type="InterPro" id="IPR006139">
    <property type="entry name" value="D-isomer_2_OHA_DH_cat_dom"/>
</dbReference>
<gene>
    <name evidence="7" type="ORF">DNK34_16980</name>
</gene>
<dbReference type="CDD" id="cd12172">
    <property type="entry name" value="PGDH_like_2"/>
    <property type="match status" value="1"/>
</dbReference>
<dbReference type="InterPro" id="IPR006140">
    <property type="entry name" value="D-isomer_DH_NAD-bd"/>
</dbReference>
<sequence length="315" mass="33342">MRVVSTSPSFAQYSQAPLALLAEHGIDCLRLAADLTQEAFIEQARDAQAAIVAFTPISARVLDALPNLRLVCKHGVGVDNIDLDAARERGVWVCNVPGANRHAVADFTFALLLALARRIPQADRLTRLGEWPRLFGVGVHGKTLGIVGLGNIGREVARRACGFDMQVLAHEPYPTPGLEAQLGVELCSLDELCARSDFISLHVGLDAATRHLIDAAALARMKPGAMLINAARGGVVDEDALHAALRDGRIAGAALDAFEQEPPYGSALLGLDSVIATSHIAGYTEEALTALSLACVDNVIRVARGETPLNVVNAT</sequence>
<dbReference type="Pfam" id="PF02826">
    <property type="entry name" value="2-Hacid_dh_C"/>
    <property type="match status" value="1"/>
</dbReference>
<dbReference type="PANTHER" id="PTHR42789">
    <property type="entry name" value="D-ISOMER SPECIFIC 2-HYDROXYACID DEHYDROGENASE FAMILY PROTEIN (AFU_ORTHOLOGUE AFUA_6G10090)"/>
    <property type="match status" value="1"/>
</dbReference>
<proteinExistence type="inferred from homology"/>
<feature type="domain" description="D-isomer specific 2-hydroxyacid dehydrogenase catalytic" evidence="5">
    <location>
        <begin position="15"/>
        <end position="313"/>
    </location>
</feature>
<dbReference type="InterPro" id="IPR050857">
    <property type="entry name" value="D-2-hydroxyacid_DH"/>
</dbReference>
<evidence type="ECO:0000256" key="3">
    <source>
        <dbReference type="ARBA" id="ARBA00023027"/>
    </source>
</evidence>
<evidence type="ECO:0000313" key="7">
    <source>
        <dbReference type="EMBL" id="TBV03282.1"/>
    </source>
</evidence>
<evidence type="ECO:0000256" key="1">
    <source>
        <dbReference type="ARBA" id="ARBA00005854"/>
    </source>
</evidence>
<dbReference type="SUPFAM" id="SSF52283">
    <property type="entry name" value="Formate/glycerate dehydrogenase catalytic domain-like"/>
    <property type="match status" value="1"/>
</dbReference>
<name>A0ABY1Z453_9GAMM</name>
<evidence type="ECO:0000256" key="4">
    <source>
        <dbReference type="RuleBase" id="RU003719"/>
    </source>
</evidence>
<dbReference type="Pfam" id="PF00389">
    <property type="entry name" value="2-Hacid_dh"/>
    <property type="match status" value="1"/>
</dbReference>
<dbReference type="InterPro" id="IPR029753">
    <property type="entry name" value="D-isomer_DH_CS"/>
</dbReference>